<dbReference type="PIRSF" id="PIRSF000089">
    <property type="entry name" value="Electra_flavoP_a"/>
    <property type="match status" value="1"/>
</dbReference>
<dbReference type="GO" id="GO:0033539">
    <property type="term" value="P:fatty acid beta-oxidation using acyl-CoA dehydrogenase"/>
    <property type="evidence" value="ECO:0007669"/>
    <property type="project" value="TreeGrafter"/>
</dbReference>
<dbReference type="Gene3D" id="3.40.50.620">
    <property type="entry name" value="HUPs"/>
    <property type="match status" value="1"/>
</dbReference>
<dbReference type="CDD" id="cd01715">
    <property type="entry name" value="ETF_alpha"/>
    <property type="match status" value="1"/>
</dbReference>
<comment type="cofactor">
    <cofactor evidence="2">
        <name>FAD</name>
        <dbReference type="ChEBI" id="CHEBI:57692"/>
    </cofactor>
    <text evidence="2">Binds 1 FAD per dimer.</text>
</comment>
<feature type="binding site" evidence="2">
    <location>
        <begin position="272"/>
        <end position="279"/>
    </location>
    <ligand>
        <name>FAD</name>
        <dbReference type="ChEBI" id="CHEBI:57692"/>
    </ligand>
</feature>
<dbReference type="InterPro" id="IPR001308">
    <property type="entry name" value="ETF_a/FixB"/>
</dbReference>
<name>A0AAJ1AI90_9BACT</name>
<dbReference type="InterPro" id="IPR033947">
    <property type="entry name" value="ETF_alpha_N"/>
</dbReference>
<dbReference type="PANTHER" id="PTHR43153:SF1">
    <property type="entry name" value="ELECTRON TRANSFER FLAVOPROTEIN SUBUNIT ALPHA, MITOCHONDRIAL"/>
    <property type="match status" value="1"/>
</dbReference>
<comment type="similarity">
    <text evidence="1">Belongs to the ETF alpha-subunit/FixB family.</text>
</comment>
<protein>
    <submittedName>
        <fullName evidence="4">Electron transfer flavoprotein subunit alpha/FixB family protein</fullName>
    </submittedName>
</protein>
<dbReference type="SMART" id="SM00893">
    <property type="entry name" value="ETF"/>
    <property type="match status" value="1"/>
</dbReference>
<feature type="domain" description="Electron transfer flavoprotein alpha/beta-subunit N-terminal" evidence="3">
    <location>
        <begin position="4"/>
        <end position="192"/>
    </location>
</feature>
<evidence type="ECO:0000256" key="2">
    <source>
        <dbReference type="PIRSR" id="PIRSR000089-1"/>
    </source>
</evidence>
<dbReference type="GO" id="GO:0009055">
    <property type="term" value="F:electron transfer activity"/>
    <property type="evidence" value="ECO:0007669"/>
    <property type="project" value="InterPro"/>
</dbReference>
<dbReference type="InterPro" id="IPR014730">
    <property type="entry name" value="ETF_a/b_N"/>
</dbReference>
<dbReference type="InterPro" id="IPR029035">
    <property type="entry name" value="DHS-like_NAD/FAD-binding_dom"/>
</dbReference>
<sequence>MPGILVLATTKDGRLTRDTLELLTGASRLKEKLAQPVAAAVLGTGLGPYVPLLFVHGADQVYRAEHPLLEGYQGDAYTLALHQICERAQPTVVLLPGDVIGRELGPRLAFRLQAAFVSEFIDFDLDQTSGGLRFTRSAYGGKAMAVVQPRVDTIVATAKLRTLKPAPQEEGRTGEEIRVDVALDASQLKTHLVQRVQEEATGINLGDAKVVVSGGRGVHGPEGFRVLEELAQVLRGAVGASRAATDAGWVPPSWQIGQTGRNVSPELYLAFGISGATQHVAGISGSKHIVAVNTDPAAPIFKVAQLGIVEDWKAVATTLIQRCRELTEK</sequence>
<keyword evidence="2" id="KW-0285">Flavoprotein</keyword>
<dbReference type="Proteomes" id="UP001197609">
    <property type="component" value="Unassembled WGS sequence"/>
</dbReference>
<keyword evidence="2" id="KW-0274">FAD</keyword>
<evidence type="ECO:0000313" key="5">
    <source>
        <dbReference type="Proteomes" id="UP001197609"/>
    </source>
</evidence>
<dbReference type="SUPFAM" id="SSF52467">
    <property type="entry name" value="DHS-like NAD/FAD-binding domain"/>
    <property type="match status" value="1"/>
</dbReference>
<evidence type="ECO:0000259" key="3">
    <source>
        <dbReference type="SMART" id="SM00893"/>
    </source>
</evidence>
<evidence type="ECO:0000256" key="1">
    <source>
        <dbReference type="ARBA" id="ARBA00005817"/>
    </source>
</evidence>
<dbReference type="EMBL" id="JAIOIU010000108">
    <property type="protein sequence ID" value="MBZ0160269.1"/>
    <property type="molecule type" value="Genomic_DNA"/>
</dbReference>
<dbReference type="Pfam" id="PF01012">
    <property type="entry name" value="ETF"/>
    <property type="match status" value="1"/>
</dbReference>
<dbReference type="Gene3D" id="3.40.50.1220">
    <property type="entry name" value="TPP-binding domain"/>
    <property type="match status" value="1"/>
</dbReference>
<dbReference type="Pfam" id="PF00766">
    <property type="entry name" value="ETF_alpha"/>
    <property type="match status" value="1"/>
</dbReference>
<dbReference type="InterPro" id="IPR014731">
    <property type="entry name" value="ETF_asu_C"/>
</dbReference>
<feature type="binding site" evidence="2">
    <location>
        <begin position="255"/>
        <end position="259"/>
    </location>
    <ligand>
        <name>FAD</name>
        <dbReference type="ChEBI" id="CHEBI:57692"/>
    </ligand>
</feature>
<accession>A0AAJ1AI90</accession>
<feature type="binding site" evidence="2">
    <location>
        <begin position="241"/>
        <end position="242"/>
    </location>
    <ligand>
        <name>FAD</name>
        <dbReference type="ChEBI" id="CHEBI:57692"/>
    </ligand>
</feature>
<organism evidence="4 5">
    <name type="scientific">Candidatus Methylomirabilis tolerans</name>
    <dbReference type="NCBI Taxonomy" id="3123416"/>
    <lineage>
        <taxon>Bacteria</taxon>
        <taxon>Candidatus Methylomirabilota</taxon>
        <taxon>Candidatus Methylomirabilia</taxon>
        <taxon>Candidatus Methylomirabilales</taxon>
        <taxon>Candidatus Methylomirabilaceae</taxon>
        <taxon>Candidatus Methylomirabilis</taxon>
    </lineage>
</organism>
<comment type="caution">
    <text evidence="4">The sequence shown here is derived from an EMBL/GenBank/DDBJ whole genome shotgun (WGS) entry which is preliminary data.</text>
</comment>
<dbReference type="PANTHER" id="PTHR43153">
    <property type="entry name" value="ELECTRON TRANSFER FLAVOPROTEIN ALPHA"/>
    <property type="match status" value="1"/>
</dbReference>
<dbReference type="AlphaFoldDB" id="A0AAJ1AI90"/>
<gene>
    <name evidence="4" type="ORF">K8G79_09065</name>
</gene>
<dbReference type="InterPro" id="IPR014729">
    <property type="entry name" value="Rossmann-like_a/b/a_fold"/>
</dbReference>
<feature type="binding site" evidence="2">
    <location>
        <position position="293"/>
    </location>
    <ligand>
        <name>FAD</name>
        <dbReference type="ChEBI" id="CHEBI:57692"/>
    </ligand>
</feature>
<dbReference type="SUPFAM" id="SSF52402">
    <property type="entry name" value="Adenine nucleotide alpha hydrolases-like"/>
    <property type="match status" value="1"/>
</dbReference>
<evidence type="ECO:0000313" key="4">
    <source>
        <dbReference type="EMBL" id="MBZ0160269.1"/>
    </source>
</evidence>
<proteinExistence type="inferred from homology"/>
<dbReference type="GO" id="GO:0050660">
    <property type="term" value="F:flavin adenine dinucleotide binding"/>
    <property type="evidence" value="ECO:0007669"/>
    <property type="project" value="InterPro"/>
</dbReference>
<reference evidence="4 5" key="1">
    <citation type="journal article" date="2021" name="bioRxiv">
        <title>Unraveling nitrogen, sulfur and carbon metabolic pathways and microbial community transcriptional responses to substrate deprivation and toxicity stresses in a bioreactor mimicking anoxic brackish coastal sediment conditions.</title>
        <authorList>
            <person name="Martins P.D."/>
            <person name="Echeveste M.J."/>
            <person name="Arshad A."/>
            <person name="Kurth J."/>
            <person name="Ouboter H."/>
            <person name="Jetten M.S.M."/>
            <person name="Welte C.U."/>
        </authorList>
    </citation>
    <scope>NUCLEOTIDE SEQUENCE [LARGE SCALE GENOMIC DNA]</scope>
    <source>
        <strain evidence="4">MAG_38</strain>
    </source>
</reference>
<feature type="binding site" evidence="2">
    <location>
        <position position="216"/>
    </location>
    <ligand>
        <name>FAD</name>
        <dbReference type="ChEBI" id="CHEBI:57692"/>
    </ligand>
</feature>